<accession>X0T2B9</accession>
<evidence type="ECO:0000256" key="1">
    <source>
        <dbReference type="ARBA" id="ARBA00023122"/>
    </source>
</evidence>
<reference evidence="3" key="1">
    <citation type="journal article" date="2014" name="Front. Microbiol.">
        <title>High frequency of phylogenetically diverse reductive dehalogenase-homologous genes in deep subseafloor sedimentary metagenomes.</title>
        <authorList>
            <person name="Kawai M."/>
            <person name="Futagami T."/>
            <person name="Toyoda A."/>
            <person name="Takaki Y."/>
            <person name="Nishi S."/>
            <person name="Hori S."/>
            <person name="Arai W."/>
            <person name="Tsubouchi T."/>
            <person name="Morono Y."/>
            <person name="Uchiyama I."/>
            <person name="Ito T."/>
            <person name="Fujiyama A."/>
            <person name="Inagaki F."/>
            <person name="Takami H."/>
        </authorList>
    </citation>
    <scope>NUCLEOTIDE SEQUENCE</scope>
    <source>
        <strain evidence="3">Expedition CK06-06</strain>
    </source>
</reference>
<evidence type="ECO:0000259" key="2">
    <source>
        <dbReference type="PROSITE" id="PS51371"/>
    </source>
</evidence>
<organism evidence="3">
    <name type="scientific">marine sediment metagenome</name>
    <dbReference type="NCBI Taxonomy" id="412755"/>
    <lineage>
        <taxon>unclassified sequences</taxon>
        <taxon>metagenomes</taxon>
        <taxon>ecological metagenomes</taxon>
    </lineage>
</organism>
<dbReference type="InterPro" id="IPR000644">
    <property type="entry name" value="CBS_dom"/>
</dbReference>
<dbReference type="PANTHER" id="PTHR43080:SF2">
    <property type="entry name" value="CBS DOMAIN-CONTAINING PROTEIN"/>
    <property type="match status" value="1"/>
</dbReference>
<proteinExistence type="predicted"/>
<dbReference type="InterPro" id="IPR051257">
    <property type="entry name" value="Diverse_CBS-Domain"/>
</dbReference>
<evidence type="ECO:0000313" key="3">
    <source>
        <dbReference type="EMBL" id="GAF87394.1"/>
    </source>
</evidence>
<dbReference type="EMBL" id="BARS01017779">
    <property type="protein sequence ID" value="GAF87394.1"/>
    <property type="molecule type" value="Genomic_DNA"/>
</dbReference>
<protein>
    <recommendedName>
        <fullName evidence="2">CBS domain-containing protein</fullName>
    </recommendedName>
</protein>
<feature type="domain" description="CBS" evidence="2">
    <location>
        <begin position="22"/>
        <end position="79"/>
    </location>
</feature>
<dbReference type="AlphaFoldDB" id="X0T2B9"/>
<comment type="caution">
    <text evidence="3">The sequence shown here is derived from an EMBL/GenBank/DDBJ whole genome shotgun (WGS) entry which is preliminary data.</text>
</comment>
<gene>
    <name evidence="3" type="ORF">S01H1_29032</name>
</gene>
<dbReference type="SUPFAM" id="SSF54631">
    <property type="entry name" value="CBS-domain pair"/>
    <property type="match status" value="1"/>
</dbReference>
<name>X0T2B9_9ZZZZ</name>
<dbReference type="InterPro" id="IPR046342">
    <property type="entry name" value="CBS_dom_sf"/>
</dbReference>
<dbReference type="PANTHER" id="PTHR43080">
    <property type="entry name" value="CBS DOMAIN-CONTAINING PROTEIN CBSX3, MITOCHONDRIAL"/>
    <property type="match status" value="1"/>
</dbReference>
<dbReference type="Gene3D" id="3.10.580.10">
    <property type="entry name" value="CBS-domain"/>
    <property type="match status" value="1"/>
</dbReference>
<dbReference type="PROSITE" id="PS51371">
    <property type="entry name" value="CBS"/>
    <property type="match status" value="1"/>
</dbReference>
<sequence>ADELIMADTADPVPRICMLEAANRKPLSVKRDDCIEKAITYMLLHDYSQLPVMQSNRDVKGYISWKTIGRSRIAEGIEIEKVQDCMEEDVEVLRYDTTLFDSMQRLLEKEFILVKQADGIIHGPVTLHDISAQFRDLSESFLSLGMIENHLRQLLSETFTRAEIKECMDPSDKEREVSDLTDLSFGEYIRIIENPERWEKLQVNLDRATVVKRLHEVRDIRNDVMHFRPDGAAPEELILLKDTAIFLQQALSNRAKMNLVAAS</sequence>
<keyword evidence="1" id="KW-0129">CBS domain</keyword>
<feature type="non-terminal residue" evidence="3">
    <location>
        <position position="1"/>
    </location>
</feature>